<evidence type="ECO:0000256" key="8">
    <source>
        <dbReference type="ARBA" id="ARBA00023136"/>
    </source>
</evidence>
<evidence type="ECO:0000256" key="5">
    <source>
        <dbReference type="ARBA" id="ARBA00022692"/>
    </source>
</evidence>
<evidence type="ECO:0000259" key="12">
    <source>
        <dbReference type="Pfam" id="PF07565"/>
    </source>
</evidence>
<evidence type="ECO:0000256" key="7">
    <source>
        <dbReference type="ARBA" id="ARBA00023065"/>
    </source>
</evidence>
<feature type="transmembrane region" description="Helical" evidence="9">
    <location>
        <begin position="984"/>
        <end position="1000"/>
    </location>
</feature>
<evidence type="ECO:0000256" key="4">
    <source>
        <dbReference type="ARBA" id="ARBA00022475"/>
    </source>
</evidence>
<dbReference type="Gene3D" id="1.10.287.570">
    <property type="entry name" value="Helical hairpin bin"/>
    <property type="match status" value="1"/>
</dbReference>
<feature type="domain" description="Bicarbonate transporter-like transmembrane" evidence="11">
    <location>
        <begin position="610"/>
        <end position="1176"/>
    </location>
</feature>
<dbReference type="EMBL" id="JARBDR010000141">
    <property type="protein sequence ID" value="KAJ8320799.1"/>
    <property type="molecule type" value="Genomic_DNA"/>
</dbReference>
<dbReference type="PRINTS" id="PR01231">
    <property type="entry name" value="HCO3TRNSPORT"/>
</dbReference>
<evidence type="ECO:0000256" key="10">
    <source>
        <dbReference type="SAM" id="MobiDB-lite"/>
    </source>
</evidence>
<feature type="transmembrane region" description="Helical" evidence="9">
    <location>
        <begin position="668"/>
        <end position="687"/>
    </location>
</feature>
<organism evidence="13 14">
    <name type="scientific">Tegillarca granosa</name>
    <name type="common">Malaysian cockle</name>
    <name type="synonym">Anadara granosa</name>
    <dbReference type="NCBI Taxonomy" id="220873"/>
    <lineage>
        <taxon>Eukaryota</taxon>
        <taxon>Metazoa</taxon>
        <taxon>Spiralia</taxon>
        <taxon>Lophotrochozoa</taxon>
        <taxon>Mollusca</taxon>
        <taxon>Bivalvia</taxon>
        <taxon>Autobranchia</taxon>
        <taxon>Pteriomorphia</taxon>
        <taxon>Arcoida</taxon>
        <taxon>Arcoidea</taxon>
        <taxon>Arcidae</taxon>
        <taxon>Tegillarca</taxon>
    </lineage>
</organism>
<keyword evidence="8 9" id="KW-0472">Membrane</keyword>
<keyword evidence="6 9" id="KW-1133">Transmembrane helix</keyword>
<dbReference type="SUPFAM" id="SSF55804">
    <property type="entry name" value="Phoshotransferase/anion transport protein"/>
    <property type="match status" value="2"/>
</dbReference>
<keyword evidence="5 9" id="KW-0812">Transmembrane</keyword>
<gene>
    <name evidence="13" type="ORF">KUTeg_002386</name>
</gene>
<keyword evidence="3 9" id="KW-0813">Transport</keyword>
<feature type="region of interest" description="Disordered" evidence="10">
    <location>
        <begin position="1181"/>
        <end position="1206"/>
    </location>
</feature>
<feature type="transmembrane region" description="Helical" evidence="9">
    <location>
        <begin position="1118"/>
        <end position="1135"/>
    </location>
</feature>
<dbReference type="PANTHER" id="PTHR11453:SF36">
    <property type="entry name" value="ANION EXCHANGE PROTEIN"/>
    <property type="match status" value="1"/>
</dbReference>
<proteinExistence type="inferred from homology"/>
<evidence type="ECO:0000259" key="11">
    <source>
        <dbReference type="Pfam" id="PF00955"/>
    </source>
</evidence>
<feature type="transmembrane region" description="Helical" evidence="9">
    <location>
        <begin position="1046"/>
        <end position="1068"/>
    </location>
</feature>
<keyword evidence="7 9" id="KW-0406">Ion transport</keyword>
<feature type="transmembrane region" description="Helical" evidence="9">
    <location>
        <begin position="721"/>
        <end position="742"/>
    </location>
</feature>
<comment type="subcellular location">
    <subcellularLocation>
        <location evidence="1">Cell membrane</location>
        <topology evidence="1">Multi-pass membrane protein</topology>
    </subcellularLocation>
    <subcellularLocation>
        <location evidence="9">Membrane</location>
        <topology evidence="9">Multi-pass membrane protein</topology>
    </subcellularLocation>
</comment>
<evidence type="ECO:0000256" key="9">
    <source>
        <dbReference type="RuleBase" id="RU362035"/>
    </source>
</evidence>
<accession>A0ABQ9FU64</accession>
<dbReference type="PANTHER" id="PTHR11453">
    <property type="entry name" value="ANION EXCHANGE PROTEIN"/>
    <property type="match status" value="1"/>
</dbReference>
<dbReference type="Pfam" id="PF07565">
    <property type="entry name" value="Band_3_cyto"/>
    <property type="match status" value="2"/>
</dbReference>
<feature type="region of interest" description="Disordered" evidence="10">
    <location>
        <begin position="1238"/>
        <end position="1266"/>
    </location>
</feature>
<feature type="compositionally biased region" description="Polar residues" evidence="10">
    <location>
        <begin position="1"/>
        <end position="10"/>
    </location>
</feature>
<dbReference type="InterPro" id="IPR013769">
    <property type="entry name" value="Band3_cytoplasmic_dom"/>
</dbReference>
<feature type="region of interest" description="Disordered" evidence="10">
    <location>
        <begin position="1"/>
        <end position="20"/>
    </location>
</feature>
<keyword evidence="14" id="KW-1185">Reference proteome</keyword>
<dbReference type="InterPro" id="IPR016152">
    <property type="entry name" value="PTrfase/Anion_transptr"/>
</dbReference>
<evidence type="ECO:0000256" key="3">
    <source>
        <dbReference type="ARBA" id="ARBA00022448"/>
    </source>
</evidence>
<protein>
    <recommendedName>
        <fullName evidence="9">Anion exchange protein</fullName>
    </recommendedName>
</protein>
<keyword evidence="4" id="KW-1003">Cell membrane</keyword>
<dbReference type="Proteomes" id="UP001217089">
    <property type="component" value="Unassembled WGS sequence"/>
</dbReference>
<evidence type="ECO:0000313" key="13">
    <source>
        <dbReference type="EMBL" id="KAJ8320799.1"/>
    </source>
</evidence>
<evidence type="ECO:0000313" key="14">
    <source>
        <dbReference type="Proteomes" id="UP001217089"/>
    </source>
</evidence>
<feature type="region of interest" description="Disordered" evidence="10">
    <location>
        <begin position="305"/>
        <end position="326"/>
    </location>
</feature>
<feature type="transmembrane region" description="Helical" evidence="9">
    <location>
        <begin position="936"/>
        <end position="964"/>
    </location>
</feature>
<evidence type="ECO:0000256" key="1">
    <source>
        <dbReference type="ARBA" id="ARBA00004651"/>
    </source>
</evidence>
<comment type="caution">
    <text evidence="13">The sequence shown here is derived from an EMBL/GenBank/DDBJ whole genome shotgun (WGS) entry which is preliminary data.</text>
</comment>
<comment type="similarity">
    <text evidence="2 9">Belongs to the anion exchanger (TC 2.A.31) family.</text>
</comment>
<feature type="transmembrane region" description="Helical" evidence="9">
    <location>
        <begin position="860"/>
        <end position="878"/>
    </location>
</feature>
<feature type="domain" description="Band 3 cytoplasmic" evidence="12">
    <location>
        <begin position="98"/>
        <end position="244"/>
    </location>
</feature>
<name>A0ABQ9FU64_TEGGR</name>
<dbReference type="InterPro" id="IPR011531">
    <property type="entry name" value="HCO3_transpt-like_TM_dom"/>
</dbReference>
<dbReference type="Gene3D" id="3.40.930.10">
    <property type="entry name" value="Mannitol-specific EII, Chain A"/>
    <property type="match status" value="2"/>
</dbReference>
<feature type="region of interest" description="Disordered" evidence="10">
    <location>
        <begin position="1287"/>
        <end position="1307"/>
    </location>
</feature>
<feature type="transmembrane region" description="Helical" evidence="9">
    <location>
        <begin position="639"/>
        <end position="661"/>
    </location>
</feature>
<feature type="transmembrane region" description="Helical" evidence="9">
    <location>
        <begin position="898"/>
        <end position="916"/>
    </location>
</feature>
<sequence length="1307" mass="148381">MDQRNPQNQPIRDLGSFVGHIPSDADIKDHRSERTGTVFIGLHVPNKRRRRHRHKHHKRSDLERIQNGESSFIDATPPSQRIQFLLGEDEDDDDHKTHDVFCEMEELFYKDDEMEWKETARWVKFEEDVEEGGERWSKPHVATLSLHSLFELRCLILNGTVILDTDATLLPQVVDIVLDNMVASKQLEEDLKDSVRDVLMLRHRHQNQKKHRHDEGKSSRYHLPNIRSLADIGKKYSEPKFLNNHHVTSTDCLDKQGLQTLAIFVIKSAQDQLNLRILLQMLVFFYIKNINLYLHDIFNVLERSPTPPGDNDTGRRGFPGAKSTPNFMMPRENSVPKFEHSYTQAADLHQNSSSADLLENQSQHKILFNYWYSNIHNLPIYFKLKFPHVKYKQIINRKNLSICFIDIYLVAIRDTCIFIVTKKKFTLYCIFNITCKYAILDPILNLHFMKKIPPGSEAANILVGEVKFLTHPIVAFVRLSKSEIMGDLTEVPVPTKFLFFLLGPYGNQSKFHEIGRSIATLMSDEIFHDVAYHARQREDLLAGIDEFLDQVTVLPPGEWDPSIRIEPPKSVPSQEGRKTAAGPPLPNGKAIVEEEEESHGNDPTLQRTGRLFGGLIKDLKRKIPFYPSDFKDCLSVQCIASFVFLYFACLTPIITFGGLLADATDKNMAALESLLAGAVCGIVYALFSGQPLTILGSTGPVLVFETILNQESGLNYLEFRLWIGLWTGAILIVMVALDLSALVRYITRFTEESFALLISLIFIKEAFAKLFHIIDEHPIKTDLDTVCWCIPAPSNTTGVNSTLSNATDYNISTTTAVTSTLYVLPNNTNTSIHWPSVSEHECQDLGGMLVGDGCGHVADVFFLSVILFFGTFVISMGLKMLRNSRFFPNKIRSLLNDFAVLIAIISMVGLDAGVGLKTPKLEVPEDFTPTKPGRGWVVVPFLFNPWWTCLAALIPAMLATILIFMDQQITAVIVNRKENKLEKGCGYHLDLLIVAILIIVNSFLGLPYFVAATVLSINHVMSLKKESECTAPGERPKFLGVREQRVTGFTIFLMIGLSVLLTSVLKFIPMPVLYGVFLYMGVSSLRGMQVVDRILILLMPPKYQPDYLYLRHVRTRRVHIFTGFQILCLACLWVIKTIKEISIAFPLMVLAMCFVRKGLDWVFTQNELKWLDDIMPETHKRAKEDEKIKQDELEEQEKKKFQDEVDDGPDKDRFINLAVQGSTVGWEMDSVNITEEMHKKKRSPHIGSDLPTIPHSPTEKRSTKKKQPVTFFIEEGEEEQLLNKAPEIVVDPPSDNTSINRDDESIA</sequence>
<feature type="transmembrane region" description="Helical" evidence="9">
    <location>
        <begin position="754"/>
        <end position="774"/>
    </location>
</feature>
<dbReference type="Pfam" id="PF00955">
    <property type="entry name" value="HCO3_cotransp"/>
    <property type="match status" value="1"/>
</dbReference>
<feature type="region of interest" description="Disordered" evidence="10">
    <location>
        <begin position="560"/>
        <end position="587"/>
    </location>
</feature>
<evidence type="ECO:0000256" key="6">
    <source>
        <dbReference type="ARBA" id="ARBA00022989"/>
    </source>
</evidence>
<dbReference type="InterPro" id="IPR003020">
    <property type="entry name" value="HCO3_transpt_euk"/>
</dbReference>
<feature type="transmembrane region" description="Helical" evidence="9">
    <location>
        <begin position="1074"/>
        <end position="1098"/>
    </location>
</feature>
<feature type="domain" description="Band 3 cytoplasmic" evidence="12">
    <location>
        <begin position="447"/>
        <end position="561"/>
    </location>
</feature>
<reference evidence="13 14" key="1">
    <citation type="submission" date="2022-12" db="EMBL/GenBank/DDBJ databases">
        <title>Chromosome-level genome of Tegillarca granosa.</title>
        <authorList>
            <person name="Kim J."/>
        </authorList>
    </citation>
    <scope>NUCLEOTIDE SEQUENCE [LARGE SCALE GENOMIC DNA]</scope>
    <source>
        <strain evidence="13">Teg-2019</strain>
        <tissue evidence="13">Adductor muscle</tissue>
    </source>
</reference>
<evidence type="ECO:0000256" key="2">
    <source>
        <dbReference type="ARBA" id="ARBA00010993"/>
    </source>
</evidence>
<dbReference type="NCBIfam" id="TIGR00834">
    <property type="entry name" value="ae"/>
    <property type="match status" value="1"/>
</dbReference>